<dbReference type="GO" id="GO:0005829">
    <property type="term" value="C:cytosol"/>
    <property type="evidence" value="ECO:0007669"/>
    <property type="project" value="TreeGrafter"/>
</dbReference>
<dbReference type="SUPFAM" id="SSF53328">
    <property type="entry name" value="Formyltransferase"/>
    <property type="match status" value="1"/>
</dbReference>
<protein>
    <recommendedName>
        <fullName evidence="2">phosphoribosylglycinamide formyltransferase 1</fullName>
        <ecNumber evidence="2">2.1.2.2</ecNumber>
    </recommendedName>
</protein>
<dbReference type="InterPro" id="IPR004607">
    <property type="entry name" value="GART"/>
</dbReference>
<evidence type="ECO:0000256" key="1">
    <source>
        <dbReference type="ARBA" id="ARBA00005054"/>
    </source>
</evidence>
<dbReference type="CDD" id="cd08645">
    <property type="entry name" value="FMT_core_GART"/>
    <property type="match status" value="1"/>
</dbReference>
<evidence type="ECO:0000313" key="7">
    <source>
        <dbReference type="EMBL" id="CAB4821137.1"/>
    </source>
</evidence>
<feature type="domain" description="Formyl transferase N-terminal" evidence="5">
    <location>
        <begin position="5"/>
        <end position="179"/>
    </location>
</feature>
<evidence type="ECO:0000313" key="6">
    <source>
        <dbReference type="EMBL" id="CAB4557993.1"/>
    </source>
</evidence>
<dbReference type="EC" id="2.1.2.2" evidence="2"/>
<dbReference type="GO" id="GO:0004644">
    <property type="term" value="F:phosphoribosylglycinamide formyltransferase activity"/>
    <property type="evidence" value="ECO:0007669"/>
    <property type="project" value="UniProtKB-EC"/>
</dbReference>
<dbReference type="Gene3D" id="3.40.50.170">
    <property type="entry name" value="Formyl transferase, N-terminal domain"/>
    <property type="match status" value="1"/>
</dbReference>
<comment type="pathway">
    <text evidence="1">Purine metabolism; IMP biosynthesis via de novo pathway; N(2)-formyl-N(1)-(5-phospho-D-ribosyl)glycinamide from N(1)-(5-phospho-D-ribosyl)glycinamide (10-formyl THF route): step 1/1.</text>
</comment>
<dbReference type="GO" id="GO:0006189">
    <property type="term" value="P:'de novo' IMP biosynthetic process"/>
    <property type="evidence" value="ECO:0007669"/>
    <property type="project" value="InterPro"/>
</dbReference>
<proteinExistence type="inferred from homology"/>
<dbReference type="NCBIfam" id="TIGR00639">
    <property type="entry name" value="PurN"/>
    <property type="match status" value="1"/>
</dbReference>
<dbReference type="PANTHER" id="PTHR43369">
    <property type="entry name" value="PHOSPHORIBOSYLGLYCINAMIDE FORMYLTRANSFERASE"/>
    <property type="match status" value="1"/>
</dbReference>
<dbReference type="HAMAP" id="MF_01930">
    <property type="entry name" value="PurN"/>
    <property type="match status" value="1"/>
</dbReference>
<gene>
    <name evidence="6" type="ORF">UFOPK1541_00688</name>
    <name evidence="7" type="ORF">UFOPK3119_00872</name>
</gene>
<name>A0A6J6ZS53_9ZZZZ</name>
<evidence type="ECO:0000259" key="5">
    <source>
        <dbReference type="Pfam" id="PF00551"/>
    </source>
</evidence>
<dbReference type="PANTHER" id="PTHR43369:SF2">
    <property type="entry name" value="PHOSPHORIBOSYLGLYCINAMIDE FORMYLTRANSFERASE"/>
    <property type="match status" value="1"/>
</dbReference>
<dbReference type="EMBL" id="CAFAAX010000131">
    <property type="protein sequence ID" value="CAB4821137.1"/>
    <property type="molecule type" value="Genomic_DNA"/>
</dbReference>
<dbReference type="InterPro" id="IPR002376">
    <property type="entry name" value="Formyl_transf_N"/>
</dbReference>
<keyword evidence="3" id="KW-0808">Transferase</keyword>
<keyword evidence="4" id="KW-0658">Purine biosynthesis</keyword>
<dbReference type="EMBL" id="CAEZTA010000095">
    <property type="protein sequence ID" value="CAB4557993.1"/>
    <property type="molecule type" value="Genomic_DNA"/>
</dbReference>
<evidence type="ECO:0000256" key="4">
    <source>
        <dbReference type="ARBA" id="ARBA00022755"/>
    </source>
</evidence>
<evidence type="ECO:0000256" key="2">
    <source>
        <dbReference type="ARBA" id="ARBA00012254"/>
    </source>
</evidence>
<dbReference type="AlphaFoldDB" id="A0A6J6ZS53"/>
<dbReference type="InterPro" id="IPR036477">
    <property type="entry name" value="Formyl_transf_N_sf"/>
</dbReference>
<reference evidence="7" key="1">
    <citation type="submission" date="2020-05" db="EMBL/GenBank/DDBJ databases">
        <authorList>
            <person name="Chiriac C."/>
            <person name="Salcher M."/>
            <person name="Ghai R."/>
            <person name="Kavagutti S V."/>
        </authorList>
    </citation>
    <scope>NUCLEOTIDE SEQUENCE</scope>
</reference>
<accession>A0A6J6ZS53</accession>
<organism evidence="7">
    <name type="scientific">freshwater metagenome</name>
    <dbReference type="NCBI Taxonomy" id="449393"/>
    <lineage>
        <taxon>unclassified sequences</taxon>
        <taxon>metagenomes</taxon>
        <taxon>ecological metagenomes</taxon>
    </lineage>
</organism>
<sequence>MTTPRIVILASGSGSITQAIIDAQQKGELKVEIVCVISDQSGAKVLDRALSADIPSKVIAMTVNRADWDQQMIAALTDLQPDLVVSAGFMRILSPECVSKFKIVNSHPALLPLFPGAHAVRDALAAGATTTGTTIHWVDSGVDTGQIIAQEAVEITGADTEESLHERIKIIERRLYVATLQQLLNESVRSHD</sequence>
<dbReference type="Pfam" id="PF00551">
    <property type="entry name" value="Formyl_trans_N"/>
    <property type="match status" value="1"/>
</dbReference>
<evidence type="ECO:0000256" key="3">
    <source>
        <dbReference type="ARBA" id="ARBA00022679"/>
    </source>
</evidence>